<dbReference type="InterPro" id="IPR000182">
    <property type="entry name" value="GNAT_dom"/>
</dbReference>
<gene>
    <name evidence="2" type="ORF">CKF48_14800</name>
</gene>
<feature type="domain" description="N-acetyltransferase" evidence="1">
    <location>
        <begin position="115"/>
        <end position="247"/>
    </location>
</feature>
<accession>A0A248TK47</accession>
<protein>
    <submittedName>
        <fullName evidence="2">GNAT family N-acetyltransferase</fullName>
    </submittedName>
</protein>
<dbReference type="Pfam" id="PF24553">
    <property type="entry name" value="Rv0428c_C"/>
    <property type="match status" value="1"/>
</dbReference>
<dbReference type="GO" id="GO:0016747">
    <property type="term" value="F:acyltransferase activity, transferring groups other than amino-acyl groups"/>
    <property type="evidence" value="ECO:0007669"/>
    <property type="project" value="InterPro"/>
</dbReference>
<evidence type="ECO:0000313" key="2">
    <source>
        <dbReference type="EMBL" id="ASV68460.1"/>
    </source>
</evidence>
<dbReference type="InterPro" id="IPR056935">
    <property type="entry name" value="Rv0428c-like_C"/>
</dbReference>
<dbReference type="EMBL" id="CP022983">
    <property type="protein sequence ID" value="ASV68460.1"/>
    <property type="molecule type" value="Genomic_DNA"/>
</dbReference>
<dbReference type="Gene3D" id="3.40.630.30">
    <property type="match status" value="1"/>
</dbReference>
<organism evidence="2 3">
    <name type="scientific">Cytobacillus kochii</name>
    <dbReference type="NCBI Taxonomy" id="859143"/>
    <lineage>
        <taxon>Bacteria</taxon>
        <taxon>Bacillati</taxon>
        <taxon>Bacillota</taxon>
        <taxon>Bacilli</taxon>
        <taxon>Bacillales</taxon>
        <taxon>Bacillaceae</taxon>
        <taxon>Cytobacillus</taxon>
    </lineage>
</organism>
<sequence>MNYKIIEELSLNNWQPLSTLLYDGWVLRFSNGYTKRANSINPIHYSTYDLNQKIRECEKNYSNNELSTTFKITPFVKPENLDEILEEKAYSLIDCTSVQTMALNGIIEPTYHSVKLDRNINIEWLDNFCRLNNVEEKNKDTMVQMLSNIPTQKCFISLYYKADVIACGLGVIERDYIGLYDIVTDIKFRNQGFGEQLILNLLKWGKENGAKYSYLAVLLNNKPALRLYSKIGYSEIYKYWYRVKKNV</sequence>
<keyword evidence="2" id="KW-0808">Transferase</keyword>
<dbReference type="OrthoDB" id="9805924at2"/>
<reference evidence="2 3" key="1">
    <citation type="submission" date="2017-08" db="EMBL/GenBank/DDBJ databases">
        <title>Complete Genome Sequence of Bacillus kochii Oregon-R-modENCODE STRAIN BDGP4, isolated from Drosophila melanogaster gut.</title>
        <authorList>
            <person name="Wan K.H."/>
            <person name="Yu C."/>
            <person name="Park S."/>
            <person name="Hammonds A.S."/>
            <person name="Booth B.W."/>
            <person name="Celniker S.E."/>
        </authorList>
    </citation>
    <scope>NUCLEOTIDE SEQUENCE [LARGE SCALE GENOMIC DNA]</scope>
    <source>
        <strain evidence="2 3">BDGP4</strain>
    </source>
</reference>
<proteinExistence type="predicted"/>
<keyword evidence="3" id="KW-1185">Reference proteome</keyword>
<evidence type="ECO:0000313" key="3">
    <source>
        <dbReference type="Proteomes" id="UP000215137"/>
    </source>
</evidence>
<dbReference type="AlphaFoldDB" id="A0A248TK47"/>
<dbReference type="KEGG" id="bko:CKF48_14800"/>
<evidence type="ECO:0000259" key="1">
    <source>
        <dbReference type="PROSITE" id="PS51186"/>
    </source>
</evidence>
<dbReference type="InterPro" id="IPR016181">
    <property type="entry name" value="Acyl_CoA_acyltransferase"/>
</dbReference>
<dbReference type="Proteomes" id="UP000215137">
    <property type="component" value="Chromosome"/>
</dbReference>
<dbReference type="SUPFAM" id="SSF55729">
    <property type="entry name" value="Acyl-CoA N-acyltransferases (Nat)"/>
    <property type="match status" value="1"/>
</dbReference>
<dbReference type="CDD" id="cd04301">
    <property type="entry name" value="NAT_SF"/>
    <property type="match status" value="1"/>
</dbReference>
<dbReference type="PROSITE" id="PS51186">
    <property type="entry name" value="GNAT"/>
    <property type="match status" value="1"/>
</dbReference>
<name>A0A248TK47_9BACI</name>
<dbReference type="RefSeq" id="WP_095372030.1">
    <property type="nucleotide sequence ID" value="NZ_CP022983.1"/>
</dbReference>